<protein>
    <submittedName>
        <fullName evidence="1">Antitoxin</fullName>
    </submittedName>
</protein>
<keyword evidence="2" id="KW-1185">Reference proteome</keyword>
<comment type="caution">
    <text evidence="1">The sequence shown here is derived from an EMBL/GenBank/DDBJ whole genome shotgun (WGS) entry which is preliminary data.</text>
</comment>
<gene>
    <name evidence="1" type="ORF">FYJ26_02885</name>
</gene>
<sequence length="74" mass="8733">MASISFRVSKDEERLIKDYVKVNNLNLSETLRNLILDEIEDDLKLDEERILEAQNRIGKEKAYDHTEVWEKLGV</sequence>
<dbReference type="InterPro" id="IPR046257">
    <property type="entry name" value="DUF6290"/>
</dbReference>
<dbReference type="RefSeq" id="WP_154539430.1">
    <property type="nucleotide sequence ID" value="NZ_VULQ01000002.1"/>
</dbReference>
<dbReference type="Proteomes" id="UP000441925">
    <property type="component" value="Unassembled WGS sequence"/>
</dbReference>
<organism evidence="1 2">
    <name type="scientific">Anaerococcus porci</name>
    <dbReference type="NCBI Taxonomy" id="2652269"/>
    <lineage>
        <taxon>Bacteria</taxon>
        <taxon>Bacillati</taxon>
        <taxon>Bacillota</taxon>
        <taxon>Tissierellia</taxon>
        <taxon>Tissierellales</taxon>
        <taxon>Peptoniphilaceae</taxon>
        <taxon>Anaerococcus</taxon>
    </lineage>
</organism>
<reference evidence="1 2" key="1">
    <citation type="submission" date="2019-08" db="EMBL/GenBank/DDBJ databases">
        <title>In-depth cultivation of the pig gut microbiome towards novel bacterial diversity and tailored functional studies.</title>
        <authorList>
            <person name="Wylensek D."/>
            <person name="Hitch T.C.A."/>
            <person name="Clavel T."/>
        </authorList>
    </citation>
    <scope>NUCLEOTIDE SEQUENCE [LARGE SCALE GENOMIC DNA]</scope>
    <source>
        <strain evidence="1 2">WCA-380-WT-2B</strain>
    </source>
</reference>
<dbReference type="EMBL" id="VULQ01000002">
    <property type="protein sequence ID" value="MSS77371.1"/>
    <property type="molecule type" value="Genomic_DNA"/>
</dbReference>
<evidence type="ECO:0000313" key="2">
    <source>
        <dbReference type="Proteomes" id="UP000441925"/>
    </source>
</evidence>
<name>A0A6N7VER3_9FIRM</name>
<proteinExistence type="predicted"/>
<accession>A0A6N7VER3</accession>
<dbReference type="AlphaFoldDB" id="A0A6N7VER3"/>
<evidence type="ECO:0000313" key="1">
    <source>
        <dbReference type="EMBL" id="MSS77371.1"/>
    </source>
</evidence>
<dbReference type="Pfam" id="PF19807">
    <property type="entry name" value="DUF6290"/>
    <property type="match status" value="1"/>
</dbReference>
<dbReference type="NCBIfam" id="NF046040">
    <property type="entry name" value="RelB_antitoxin"/>
    <property type="match status" value="1"/>
</dbReference>